<organism evidence="2 3">
    <name type="scientific">Porphyra umbilicalis</name>
    <name type="common">Purple laver</name>
    <name type="synonym">Red alga</name>
    <dbReference type="NCBI Taxonomy" id="2786"/>
    <lineage>
        <taxon>Eukaryota</taxon>
        <taxon>Rhodophyta</taxon>
        <taxon>Bangiophyceae</taxon>
        <taxon>Bangiales</taxon>
        <taxon>Bangiaceae</taxon>
        <taxon>Porphyra</taxon>
    </lineage>
</organism>
<dbReference type="Proteomes" id="UP000218209">
    <property type="component" value="Unassembled WGS sequence"/>
</dbReference>
<name>A0A1X6PD51_PORUM</name>
<feature type="region of interest" description="Disordered" evidence="1">
    <location>
        <begin position="125"/>
        <end position="150"/>
    </location>
</feature>
<feature type="compositionally biased region" description="Low complexity" evidence="1">
    <location>
        <begin position="137"/>
        <end position="150"/>
    </location>
</feature>
<evidence type="ECO:0000313" key="2">
    <source>
        <dbReference type="EMBL" id="OSX78792.1"/>
    </source>
</evidence>
<proteinExistence type="predicted"/>
<dbReference type="EMBL" id="KV918804">
    <property type="protein sequence ID" value="OSX78792.1"/>
    <property type="molecule type" value="Genomic_DNA"/>
</dbReference>
<keyword evidence="3" id="KW-1185">Reference proteome</keyword>
<dbReference type="AlphaFoldDB" id="A0A1X6PD51"/>
<accession>A0A1X6PD51</accession>
<evidence type="ECO:0000313" key="3">
    <source>
        <dbReference type="Proteomes" id="UP000218209"/>
    </source>
</evidence>
<reference evidence="2 3" key="1">
    <citation type="submission" date="2017-03" db="EMBL/GenBank/DDBJ databases">
        <title>WGS assembly of Porphyra umbilicalis.</title>
        <authorList>
            <person name="Brawley S.H."/>
            <person name="Blouin N.A."/>
            <person name="Ficko-Blean E."/>
            <person name="Wheeler G.L."/>
            <person name="Lohr M."/>
            <person name="Goodson H.V."/>
            <person name="Jenkins J.W."/>
            <person name="Blaby-Haas C.E."/>
            <person name="Helliwell K.E."/>
            <person name="Chan C."/>
            <person name="Marriage T."/>
            <person name="Bhattacharya D."/>
            <person name="Klein A.S."/>
            <person name="Badis Y."/>
            <person name="Brodie J."/>
            <person name="Cao Y."/>
            <person name="Collen J."/>
            <person name="Dittami S.M."/>
            <person name="Gachon C.M."/>
            <person name="Green B.R."/>
            <person name="Karpowicz S."/>
            <person name="Kim J.W."/>
            <person name="Kudahl U."/>
            <person name="Lin S."/>
            <person name="Michel G."/>
            <person name="Mittag M."/>
            <person name="Olson B.J."/>
            <person name="Pangilinan J."/>
            <person name="Peng Y."/>
            <person name="Qiu H."/>
            <person name="Shu S."/>
            <person name="Singer J.T."/>
            <person name="Smith A.G."/>
            <person name="Sprecher B.N."/>
            <person name="Wagner V."/>
            <person name="Wang W."/>
            <person name="Wang Z.-Y."/>
            <person name="Yan J."/>
            <person name="Yarish C."/>
            <person name="Zoeuner-Riek S."/>
            <person name="Zhuang Y."/>
            <person name="Zou Y."/>
            <person name="Lindquist E.A."/>
            <person name="Grimwood J."/>
            <person name="Barry K."/>
            <person name="Rokhsar D.S."/>
            <person name="Schmutz J."/>
            <person name="Stiller J.W."/>
            <person name="Grossman A.R."/>
            <person name="Prochnik S.E."/>
        </authorList>
    </citation>
    <scope>NUCLEOTIDE SEQUENCE [LARGE SCALE GENOMIC DNA]</scope>
    <source>
        <strain evidence="2">4086291</strain>
    </source>
</reference>
<evidence type="ECO:0000256" key="1">
    <source>
        <dbReference type="SAM" id="MobiDB-lite"/>
    </source>
</evidence>
<feature type="region of interest" description="Disordered" evidence="1">
    <location>
        <begin position="32"/>
        <end position="63"/>
    </location>
</feature>
<protein>
    <submittedName>
        <fullName evidence="2">Uncharacterized protein</fullName>
    </submittedName>
</protein>
<sequence length="150" mass="16738">MDGRCRLRAAGGLQRADCHRAAPTDTDLLPSSLCLSPNPRHHPATPAAARASSVTASASRKRRTTPYSAGLVTSCVPRWPLCPLALPKAWYRPRWTRRCPTRWPKMLMNRRSMCVPQTSTGRCYRSPARSRRPRPCCPSVRPCTTRPTTS</sequence>
<feature type="compositionally biased region" description="Low complexity" evidence="1">
    <location>
        <begin position="32"/>
        <end position="58"/>
    </location>
</feature>
<gene>
    <name evidence="2" type="ORF">BU14_0098s0018</name>
</gene>